<organism evidence="3 4">
    <name type="scientific">Candidatus Venteria ishoeyi</name>
    <dbReference type="NCBI Taxonomy" id="1899563"/>
    <lineage>
        <taxon>Bacteria</taxon>
        <taxon>Pseudomonadati</taxon>
        <taxon>Pseudomonadota</taxon>
        <taxon>Gammaproteobacteria</taxon>
        <taxon>Thiotrichales</taxon>
        <taxon>Thiotrichaceae</taxon>
        <taxon>Venteria</taxon>
    </lineage>
</organism>
<reference evidence="3 4" key="1">
    <citation type="submission" date="2016-10" db="EMBL/GenBank/DDBJ databases">
        <authorList>
            <person name="de Groot N.N."/>
        </authorList>
    </citation>
    <scope>NUCLEOTIDE SEQUENCE [LARGE SCALE GENOMIC DNA]</scope>
    <source>
        <strain evidence="3">MBHS1</strain>
    </source>
</reference>
<dbReference type="EMBL" id="FMSV02000460">
    <property type="protein sequence ID" value="SEH06286.1"/>
    <property type="molecule type" value="Genomic_DNA"/>
</dbReference>
<evidence type="ECO:0000256" key="1">
    <source>
        <dbReference type="ARBA" id="ARBA00022747"/>
    </source>
</evidence>
<proteinExistence type="predicted"/>
<dbReference type="GO" id="GO:0009307">
    <property type="term" value="P:DNA restriction-modification system"/>
    <property type="evidence" value="ECO:0007669"/>
    <property type="project" value="UniProtKB-KW"/>
</dbReference>
<dbReference type="RefSeq" id="WP_103920088.1">
    <property type="nucleotide sequence ID" value="NZ_FMSV02000460.1"/>
</dbReference>
<accession>A0A1H6FAY0</accession>
<dbReference type="SUPFAM" id="SSF116734">
    <property type="entry name" value="DNA methylase specificity domain"/>
    <property type="match status" value="1"/>
</dbReference>
<keyword evidence="2" id="KW-0238">DNA-binding</keyword>
<protein>
    <submittedName>
        <fullName evidence="3">Type-1 restriction enzyme EcoKI specificity protein</fullName>
    </submittedName>
</protein>
<gene>
    <name evidence="3" type="primary">hsdS_5</name>
    <name evidence="3" type="ORF">MBHS_02141</name>
</gene>
<dbReference type="AlphaFoldDB" id="A0A1H6FAY0"/>
<keyword evidence="4" id="KW-1185">Reference proteome</keyword>
<evidence type="ECO:0000313" key="4">
    <source>
        <dbReference type="Proteomes" id="UP000236724"/>
    </source>
</evidence>
<dbReference type="Proteomes" id="UP000236724">
    <property type="component" value="Unassembled WGS sequence"/>
</dbReference>
<keyword evidence="1" id="KW-0680">Restriction system</keyword>
<dbReference type="InterPro" id="IPR051212">
    <property type="entry name" value="Type-I_RE_S_subunit"/>
</dbReference>
<evidence type="ECO:0000256" key="2">
    <source>
        <dbReference type="ARBA" id="ARBA00023125"/>
    </source>
</evidence>
<dbReference type="PANTHER" id="PTHR43140">
    <property type="entry name" value="TYPE-1 RESTRICTION ENZYME ECOKI SPECIFICITY PROTEIN"/>
    <property type="match status" value="1"/>
</dbReference>
<sequence length="114" mass="13114">MKFSNKKFKKNEIGSGVKHLRVGDVENLVFPICSYKEQIQIVREIESRLSVCDKLEQTITESLEKSNSLRQSILKKAFAGKLLNKAELEKCKQDKNYEPASELLKKIKAEKTKQ</sequence>
<evidence type="ECO:0000313" key="3">
    <source>
        <dbReference type="EMBL" id="SEH06286.1"/>
    </source>
</evidence>
<dbReference type="PANTHER" id="PTHR43140:SF1">
    <property type="entry name" value="TYPE I RESTRICTION ENZYME ECOKI SPECIFICITY SUBUNIT"/>
    <property type="match status" value="1"/>
</dbReference>
<dbReference type="GO" id="GO:0003677">
    <property type="term" value="F:DNA binding"/>
    <property type="evidence" value="ECO:0007669"/>
    <property type="project" value="UniProtKB-KW"/>
</dbReference>
<dbReference type="Gene3D" id="3.90.220.20">
    <property type="entry name" value="DNA methylase specificity domains"/>
    <property type="match status" value="1"/>
</dbReference>
<dbReference type="InterPro" id="IPR044946">
    <property type="entry name" value="Restrct_endonuc_typeI_TRD_sf"/>
</dbReference>
<dbReference type="OrthoDB" id="398435at2"/>
<name>A0A1H6FAY0_9GAMM</name>